<dbReference type="EMBL" id="JADYXP020000017">
    <property type="protein sequence ID" value="KAL0106975.1"/>
    <property type="molecule type" value="Genomic_DNA"/>
</dbReference>
<evidence type="ECO:0000313" key="3">
    <source>
        <dbReference type="Proteomes" id="UP001430953"/>
    </source>
</evidence>
<dbReference type="AlphaFoldDB" id="A0AAW2EVV5"/>
<feature type="region of interest" description="Disordered" evidence="1">
    <location>
        <begin position="73"/>
        <end position="105"/>
    </location>
</feature>
<accession>A0AAW2EVV5</accession>
<organism evidence="2 3">
    <name type="scientific">Cardiocondyla obscurior</name>
    <dbReference type="NCBI Taxonomy" id="286306"/>
    <lineage>
        <taxon>Eukaryota</taxon>
        <taxon>Metazoa</taxon>
        <taxon>Ecdysozoa</taxon>
        <taxon>Arthropoda</taxon>
        <taxon>Hexapoda</taxon>
        <taxon>Insecta</taxon>
        <taxon>Pterygota</taxon>
        <taxon>Neoptera</taxon>
        <taxon>Endopterygota</taxon>
        <taxon>Hymenoptera</taxon>
        <taxon>Apocrita</taxon>
        <taxon>Aculeata</taxon>
        <taxon>Formicoidea</taxon>
        <taxon>Formicidae</taxon>
        <taxon>Myrmicinae</taxon>
        <taxon>Cardiocondyla</taxon>
    </lineage>
</organism>
<dbReference type="Proteomes" id="UP001430953">
    <property type="component" value="Unassembled WGS sequence"/>
</dbReference>
<proteinExistence type="predicted"/>
<feature type="compositionally biased region" description="Basic residues" evidence="1">
    <location>
        <begin position="90"/>
        <end position="102"/>
    </location>
</feature>
<evidence type="ECO:0000256" key="1">
    <source>
        <dbReference type="SAM" id="MobiDB-lite"/>
    </source>
</evidence>
<reference evidence="2 3" key="1">
    <citation type="submission" date="2023-03" db="EMBL/GenBank/DDBJ databases">
        <title>High recombination rates correlate with genetic variation in Cardiocondyla obscurior ants.</title>
        <authorList>
            <person name="Errbii M."/>
        </authorList>
    </citation>
    <scope>NUCLEOTIDE SEQUENCE [LARGE SCALE GENOMIC DNA]</scope>
    <source>
        <strain evidence="2">Alpha-2009</strain>
        <tissue evidence="2">Whole body</tissue>
    </source>
</reference>
<keyword evidence="3" id="KW-1185">Reference proteome</keyword>
<gene>
    <name evidence="2" type="ORF">PUN28_015477</name>
</gene>
<sequence>MRILLLPGYPFSGCPQVAASTGQPILTYVIKCSGIKEVEGSASYDTRGYVFPIKCARGERLVPSPCRRHSLPGHFYDRHLRRPPPPLRVSTKRKRKRRKKKISPGWMLREREPGRRRLFTAARSFTSLRTARDDGDPFYAPRRDTGTVRGDVLTPTKANQLRDIVLASGSSGRNDFVAYRIDALGRMYTRVFFVSQTVTFYKSIVHGWVPSANGQVGWVFLDL</sequence>
<protein>
    <submittedName>
        <fullName evidence="2">Uncharacterized protein</fullName>
    </submittedName>
</protein>
<evidence type="ECO:0000313" key="2">
    <source>
        <dbReference type="EMBL" id="KAL0106975.1"/>
    </source>
</evidence>
<comment type="caution">
    <text evidence="2">The sequence shown here is derived from an EMBL/GenBank/DDBJ whole genome shotgun (WGS) entry which is preliminary data.</text>
</comment>
<name>A0AAW2EVV5_9HYME</name>